<dbReference type="EMBL" id="JABZQH010000196">
    <property type="protein sequence ID" value="MBF1352568.1"/>
    <property type="molecule type" value="Genomic_DNA"/>
</dbReference>
<evidence type="ECO:0000313" key="1">
    <source>
        <dbReference type="EMBL" id="MBF1352568.1"/>
    </source>
</evidence>
<reference evidence="1" key="1">
    <citation type="submission" date="2020-04" db="EMBL/GenBank/DDBJ databases">
        <title>Deep metagenomics examines the oral microbiome during advanced dental caries in children, revealing novel taxa and co-occurrences with host molecules.</title>
        <authorList>
            <person name="Baker J.L."/>
            <person name="Morton J.T."/>
            <person name="Dinis M."/>
            <person name="Alvarez R."/>
            <person name="Tran N.C."/>
            <person name="Knight R."/>
            <person name="Edlund A."/>
        </authorList>
    </citation>
    <scope>NUCLEOTIDE SEQUENCE</scope>
    <source>
        <strain evidence="1">JCVI_24_bin.8</strain>
    </source>
</reference>
<dbReference type="OrthoDB" id="9838064at2"/>
<dbReference type="AlphaFoldDB" id="A0A930HD81"/>
<proteinExistence type="predicted"/>
<dbReference type="Proteomes" id="UP000722050">
    <property type="component" value="Unassembled WGS sequence"/>
</dbReference>
<dbReference type="GeneID" id="78392324"/>
<protein>
    <submittedName>
        <fullName evidence="1">Uncharacterized protein</fullName>
    </submittedName>
</protein>
<gene>
    <name evidence="1" type="ORF">HXM71_05545</name>
</gene>
<name>A0A930HD81_9FIRM</name>
<organism evidence="1 2">
    <name type="scientific">Mogibacterium diversum</name>
    <dbReference type="NCBI Taxonomy" id="114527"/>
    <lineage>
        <taxon>Bacteria</taxon>
        <taxon>Bacillati</taxon>
        <taxon>Bacillota</taxon>
        <taxon>Clostridia</taxon>
        <taxon>Peptostreptococcales</taxon>
        <taxon>Anaerovoracaceae</taxon>
        <taxon>Mogibacterium</taxon>
    </lineage>
</organism>
<sequence>MNTVRPEIVTIKSSANQIRRMILGLSSGFLQRGFSFNVNTLSNIKNALPNEIDAVPNTMNVIKQITVKNKIPQKKNKTIILINSLHTSYE</sequence>
<comment type="caution">
    <text evidence="1">The sequence shown here is derived from an EMBL/GenBank/DDBJ whole genome shotgun (WGS) entry which is preliminary data.</text>
</comment>
<dbReference type="RefSeq" id="WP_158696674.1">
    <property type="nucleotide sequence ID" value="NZ_CP027228.1"/>
</dbReference>
<evidence type="ECO:0000313" key="2">
    <source>
        <dbReference type="Proteomes" id="UP000722050"/>
    </source>
</evidence>
<accession>A0A930HD81</accession>